<dbReference type="RefSeq" id="WP_376943851.1">
    <property type="nucleotide sequence ID" value="NZ_CP171449.1"/>
</dbReference>
<reference evidence="1 2" key="1">
    <citation type="submission" date="2024-09" db="EMBL/GenBank/DDBJ databases">
        <authorList>
            <person name="Sun Q."/>
            <person name="Mori K."/>
        </authorList>
    </citation>
    <scope>NUCLEOTIDE SEQUENCE [LARGE SCALE GENOMIC DNA]</scope>
    <source>
        <strain evidence="1 2">NCAIM B.01794</strain>
    </source>
</reference>
<protein>
    <submittedName>
        <fullName evidence="1">Outer membrane lipoprotein carrier protein LolA</fullName>
    </submittedName>
</protein>
<proteinExistence type="predicted"/>
<keyword evidence="2" id="KW-1185">Reference proteome</keyword>
<comment type="caution">
    <text evidence="1">The sequence shown here is derived from an EMBL/GenBank/DDBJ whole genome shotgun (WGS) entry which is preliminary data.</text>
</comment>
<name>A0ABV6SJQ2_AZOPA</name>
<keyword evidence="1" id="KW-0449">Lipoprotein</keyword>
<dbReference type="Gene3D" id="2.50.20.10">
    <property type="entry name" value="Lipoprotein localisation LolA/LolB/LppX"/>
    <property type="match status" value="1"/>
</dbReference>
<gene>
    <name evidence="1" type="ORF">ACFFGX_06135</name>
</gene>
<evidence type="ECO:0000313" key="2">
    <source>
        <dbReference type="Proteomes" id="UP001589891"/>
    </source>
</evidence>
<evidence type="ECO:0000313" key="1">
    <source>
        <dbReference type="EMBL" id="MFC0709184.1"/>
    </source>
</evidence>
<organism evidence="1 2">
    <name type="scientific">Azorhizophilus paspali</name>
    <name type="common">Azotobacter paspali</name>
    <dbReference type="NCBI Taxonomy" id="69963"/>
    <lineage>
        <taxon>Bacteria</taxon>
        <taxon>Pseudomonadati</taxon>
        <taxon>Pseudomonadota</taxon>
        <taxon>Gammaproteobacteria</taxon>
        <taxon>Pseudomonadales</taxon>
        <taxon>Pseudomonadaceae</taxon>
        <taxon>Azorhizophilus</taxon>
    </lineage>
</organism>
<dbReference type="EMBL" id="JBHLSS010000039">
    <property type="protein sequence ID" value="MFC0709184.1"/>
    <property type="molecule type" value="Genomic_DNA"/>
</dbReference>
<accession>A0ABV6SJQ2</accession>
<dbReference type="Proteomes" id="UP001589891">
    <property type="component" value="Unassembled WGS sequence"/>
</dbReference>
<sequence>MAALMLLFALLGGPGASDPLAEAQERFQALTSYRVTVRLNAEGSEQHVLRYFYRKPGWVRIEFIRPHPGLVLIYNPASRRVRIWPFGLNHLPRLNLAPDNPLIRGPHGIRVDQSDIGVLLDTLREWQARGTLAALGSGEVAARPVAGFEIREGGPGKPSGAHHYRIWLARDNLLPLRVERFGTGGRLLESVDMADLEINTPFPERFFSP</sequence>